<evidence type="ECO:0008006" key="3">
    <source>
        <dbReference type="Google" id="ProtNLM"/>
    </source>
</evidence>
<dbReference type="EMBL" id="JBHLUD010000013">
    <property type="protein sequence ID" value="MFC0547044.1"/>
    <property type="molecule type" value="Genomic_DNA"/>
</dbReference>
<protein>
    <recommendedName>
        <fullName evidence="3">Tail assembly chaperone</fullName>
    </recommendedName>
</protein>
<gene>
    <name evidence="1" type="ORF">ACFFH7_36425</name>
</gene>
<name>A0ABV6N376_9PSEU</name>
<keyword evidence="2" id="KW-1185">Reference proteome</keyword>
<reference evidence="1 2" key="1">
    <citation type="submission" date="2024-09" db="EMBL/GenBank/DDBJ databases">
        <authorList>
            <person name="Sun Q."/>
            <person name="Mori K."/>
        </authorList>
    </citation>
    <scope>NUCLEOTIDE SEQUENCE [LARGE SCALE GENOMIC DNA]</scope>
    <source>
        <strain evidence="1 2">TBRC 1432</strain>
    </source>
</reference>
<accession>A0ABV6N376</accession>
<comment type="caution">
    <text evidence="1">The sequence shown here is derived from an EMBL/GenBank/DDBJ whole genome shotgun (WGS) entry which is preliminary data.</text>
</comment>
<evidence type="ECO:0000313" key="2">
    <source>
        <dbReference type="Proteomes" id="UP001589810"/>
    </source>
</evidence>
<dbReference type="Proteomes" id="UP001589810">
    <property type="component" value="Unassembled WGS sequence"/>
</dbReference>
<organism evidence="1 2">
    <name type="scientific">Kutzneria chonburiensis</name>
    <dbReference type="NCBI Taxonomy" id="1483604"/>
    <lineage>
        <taxon>Bacteria</taxon>
        <taxon>Bacillati</taxon>
        <taxon>Actinomycetota</taxon>
        <taxon>Actinomycetes</taxon>
        <taxon>Pseudonocardiales</taxon>
        <taxon>Pseudonocardiaceae</taxon>
        <taxon>Kutzneria</taxon>
    </lineage>
</organism>
<proteinExistence type="predicted"/>
<sequence>MSKPNKSRLRIETLRKTLIEASPEIEFSVGGEDFSLPSVELWPDEALELMPSGEGQPDVRSIVAIARIVLGADYERFKRAGGRAMDLFLVIGAVAEDQGVTPGE</sequence>
<evidence type="ECO:0000313" key="1">
    <source>
        <dbReference type="EMBL" id="MFC0547044.1"/>
    </source>
</evidence>
<dbReference type="RefSeq" id="WP_273937275.1">
    <property type="nucleotide sequence ID" value="NZ_CP097263.1"/>
</dbReference>